<dbReference type="Proteomes" id="UP000295781">
    <property type="component" value="Chromosome"/>
</dbReference>
<dbReference type="Pfam" id="PF17482">
    <property type="entry name" value="Phage_sheath_1C"/>
    <property type="match status" value="1"/>
</dbReference>
<dbReference type="Gene3D" id="3.40.50.11780">
    <property type="match status" value="2"/>
</dbReference>
<dbReference type="PANTHER" id="PTHR35861">
    <property type="match status" value="1"/>
</dbReference>
<gene>
    <name evidence="3" type="ORF">SOCEGT47_038460</name>
</gene>
<evidence type="ECO:0000259" key="2">
    <source>
        <dbReference type="Pfam" id="PF17482"/>
    </source>
</evidence>
<dbReference type="AlphaFoldDB" id="A0A4P2Q365"/>
<dbReference type="InterPro" id="IPR052042">
    <property type="entry name" value="Tail_sheath_structural"/>
</dbReference>
<evidence type="ECO:0000256" key="1">
    <source>
        <dbReference type="ARBA" id="ARBA00008005"/>
    </source>
</evidence>
<evidence type="ECO:0000313" key="4">
    <source>
        <dbReference type="Proteomes" id="UP000295781"/>
    </source>
</evidence>
<comment type="similarity">
    <text evidence="1">Belongs to the myoviridae tail sheath protein family.</text>
</comment>
<feature type="domain" description="Tail sheath protein C-terminal" evidence="2">
    <location>
        <begin position="415"/>
        <end position="519"/>
    </location>
</feature>
<dbReference type="PANTHER" id="PTHR35861:SF1">
    <property type="entry name" value="PHAGE TAIL SHEATH PROTEIN"/>
    <property type="match status" value="1"/>
</dbReference>
<dbReference type="InterPro" id="IPR020287">
    <property type="entry name" value="Tail_sheath_C"/>
</dbReference>
<reference evidence="3 4" key="1">
    <citation type="submission" date="2015-09" db="EMBL/GenBank/DDBJ databases">
        <title>Sorangium comparison.</title>
        <authorList>
            <person name="Zaburannyi N."/>
            <person name="Bunk B."/>
            <person name="Overmann J."/>
            <person name="Mueller R."/>
        </authorList>
    </citation>
    <scope>NUCLEOTIDE SEQUENCE [LARGE SCALE GENOMIC DNA]</scope>
    <source>
        <strain evidence="3 4">So ceGT47</strain>
    </source>
</reference>
<evidence type="ECO:0000313" key="3">
    <source>
        <dbReference type="EMBL" id="AUX23323.1"/>
    </source>
</evidence>
<accession>A0A4P2Q365</accession>
<protein>
    <recommendedName>
        <fullName evidence="2">Tail sheath protein C-terminal domain-containing protein</fullName>
    </recommendedName>
</protein>
<sequence>MPVPLPFPGVQIQEIPAGVRAIVGGSTSVTAFVGRALRGPREVATRCFSFDDFARKFGGLWAASPMSYAVYHYFQNGGTEAVIVRLAPGANKSTVDLATGAPQSLTLEAASEGAWGSNLRVTVTHPAPGVIPAAEEAQVFTLTVREVDPGAPSDTSRDRATETFINVSVSSSSARYVKRVLEQQSRLVRVKTDASQRPSIVTDEAFSSVTDGDDLEATDYDDPADATFRSKRRGIYALDAIDTVNLLCLPPPARAVPMFPGVWTAAAAYCEGRFTMLLVDPPSSWVTPADAAGRKSLTSLTSKNAALYFPLLVMPDPLAAGRPASFAPCGAVAGAIARTDAERGLWKAPAGQDAGLRGVDGFTTSLSDPGARLVLTDAQCGVLNPAGVNALRPLGVAGPVVWGARTAQGADVLASEWKYLSVRRLALYVEQNLKDGTRWAVFEPNDEPLWSQLRLSIGTFMHQLFRRGAFKGARPQEAYFVKCDAETTTPADQDRGIVNVIVGFAPLKPAEFVILQFQQITRAIA</sequence>
<organism evidence="3 4">
    <name type="scientific">Sorangium cellulosum</name>
    <name type="common">Polyangium cellulosum</name>
    <dbReference type="NCBI Taxonomy" id="56"/>
    <lineage>
        <taxon>Bacteria</taxon>
        <taxon>Pseudomonadati</taxon>
        <taxon>Myxococcota</taxon>
        <taxon>Polyangia</taxon>
        <taxon>Polyangiales</taxon>
        <taxon>Polyangiaceae</taxon>
        <taxon>Sorangium</taxon>
    </lineage>
</organism>
<dbReference type="EMBL" id="CP012670">
    <property type="protein sequence ID" value="AUX23323.1"/>
    <property type="molecule type" value="Genomic_DNA"/>
</dbReference>
<proteinExistence type="inferred from homology"/>
<dbReference type="OrthoDB" id="9767864at2"/>
<name>A0A4P2Q365_SORCE</name>